<comment type="caution">
    <text evidence="1">The sequence shown here is derived from an EMBL/GenBank/DDBJ whole genome shotgun (WGS) entry which is preliminary data.</text>
</comment>
<reference evidence="1 2" key="1">
    <citation type="submission" date="2017-03" db="EMBL/GenBank/DDBJ databases">
        <title>Isolation of Levoglucosan Utilizing Bacteria.</title>
        <authorList>
            <person name="Arya A.S."/>
        </authorList>
    </citation>
    <scope>NUCLEOTIDE SEQUENCE [LARGE SCALE GENOMIC DNA]</scope>
    <source>
        <strain evidence="1 2">MEC069</strain>
    </source>
</reference>
<sequence length="528" mass="61031">MERFDMNALIFHQTNLSEYIVLPKAYFSEEILWERWPVWYVTVATYRSFIKEVTRRAKKRGIQFFLEMKEIWYPEGLLEVYPELKNARGQICPTDPFWFDFLRVKMEELMESFPDISGAIISPATRESKVSISKKTCDCERCQNADPNAWYREFIDSVYQPLAKQGKTLVIRDFAYSKEHQNAVIEAAGAVSRDIVIGLKNVPHDFWPTYPHNPKLGNTQGLTQWAEFDSWGQYYGQGAFPASLVEDMQNRIRHCRSKGVTGTWFRTDLEWIDETNNFNNFNTLNLIAAAMLSSDPDQDLDNVYRAWTEYGLYSGFTPSTETGAPVVPAAPDAMEKLKAFMKAGSSVMEKALYVKGHVFNYSSQYSQSISSIHNIMHVWHEREQWDPGSSKNLEPTEENLKAIFAEKREAVEEAECLRSILQPETLGLPDAFVKEIGEMLDLYPYYAKGYELSAHAYFMAKRALQTRNAADIEAAIENANKLDAFRKELESRFEGTYYPHYVYWMMDPDRLRQLAEDVCSKMNQAIKV</sequence>
<keyword evidence="2" id="KW-1185">Reference proteome</keyword>
<dbReference type="OrthoDB" id="3649383at2"/>
<dbReference type="Proteomes" id="UP000298246">
    <property type="component" value="Unassembled WGS sequence"/>
</dbReference>
<evidence type="ECO:0000313" key="1">
    <source>
        <dbReference type="EMBL" id="TFE86950.1"/>
    </source>
</evidence>
<dbReference type="Gene3D" id="3.20.20.80">
    <property type="entry name" value="Glycosidases"/>
    <property type="match status" value="1"/>
</dbReference>
<accession>A0A4Y8PZW6</accession>
<name>A0A4Y8PZW6_9BACL</name>
<dbReference type="EMBL" id="MYFO01000016">
    <property type="protein sequence ID" value="TFE86950.1"/>
    <property type="molecule type" value="Genomic_DNA"/>
</dbReference>
<proteinExistence type="predicted"/>
<protein>
    <submittedName>
        <fullName evidence="1">Uncharacterized protein</fullName>
    </submittedName>
</protein>
<dbReference type="AlphaFoldDB" id="A0A4Y8PZW6"/>
<dbReference type="SUPFAM" id="SSF51445">
    <property type="entry name" value="(Trans)glycosidases"/>
    <property type="match status" value="1"/>
</dbReference>
<gene>
    <name evidence="1" type="ORF">B5M42_13665</name>
</gene>
<evidence type="ECO:0000313" key="2">
    <source>
        <dbReference type="Proteomes" id="UP000298246"/>
    </source>
</evidence>
<dbReference type="InterPro" id="IPR017853">
    <property type="entry name" value="GH"/>
</dbReference>
<organism evidence="1 2">
    <name type="scientific">Paenibacillus athensensis</name>
    <dbReference type="NCBI Taxonomy" id="1967502"/>
    <lineage>
        <taxon>Bacteria</taxon>
        <taxon>Bacillati</taxon>
        <taxon>Bacillota</taxon>
        <taxon>Bacilli</taxon>
        <taxon>Bacillales</taxon>
        <taxon>Paenibacillaceae</taxon>
        <taxon>Paenibacillus</taxon>
    </lineage>
</organism>